<evidence type="ECO:0000256" key="4">
    <source>
        <dbReference type="ARBA" id="ARBA00022801"/>
    </source>
</evidence>
<feature type="compositionally biased region" description="Acidic residues" evidence="8">
    <location>
        <begin position="787"/>
        <end position="797"/>
    </location>
</feature>
<organism evidence="11 12">
    <name type="scientific">Chloropicon roscoffensis</name>
    <dbReference type="NCBI Taxonomy" id="1461544"/>
    <lineage>
        <taxon>Eukaryota</taxon>
        <taxon>Viridiplantae</taxon>
        <taxon>Chlorophyta</taxon>
        <taxon>Chloropicophyceae</taxon>
        <taxon>Chloropicales</taxon>
        <taxon>Chloropicaceae</taxon>
        <taxon>Chloropicon</taxon>
    </lineage>
</organism>
<evidence type="ECO:0000256" key="5">
    <source>
        <dbReference type="ARBA" id="ARBA00022806"/>
    </source>
</evidence>
<comment type="catalytic activity">
    <reaction evidence="7">
        <text>ATP + H2O = ADP + phosphate + H(+)</text>
        <dbReference type="Rhea" id="RHEA:13065"/>
        <dbReference type="ChEBI" id="CHEBI:15377"/>
        <dbReference type="ChEBI" id="CHEBI:15378"/>
        <dbReference type="ChEBI" id="CHEBI:30616"/>
        <dbReference type="ChEBI" id="CHEBI:43474"/>
        <dbReference type="ChEBI" id="CHEBI:456216"/>
        <dbReference type="EC" id="3.6.4.13"/>
    </reaction>
</comment>
<dbReference type="Pfam" id="PF00271">
    <property type="entry name" value="Helicase_C"/>
    <property type="match status" value="1"/>
</dbReference>
<keyword evidence="5 11" id="KW-0347">Helicase</keyword>
<dbReference type="SMART" id="SM00490">
    <property type="entry name" value="HELICc"/>
    <property type="match status" value="1"/>
</dbReference>
<dbReference type="EC" id="3.6.4.13" evidence="2"/>
<feature type="domain" description="Helicase ATP-binding" evidence="9">
    <location>
        <begin position="221"/>
        <end position="398"/>
    </location>
</feature>
<feature type="compositionally biased region" description="Acidic residues" evidence="8">
    <location>
        <begin position="482"/>
        <end position="507"/>
    </location>
</feature>
<dbReference type="InterPro" id="IPR011709">
    <property type="entry name" value="DEAD-box_helicase_OB_fold"/>
</dbReference>
<dbReference type="Pfam" id="PF21010">
    <property type="entry name" value="HA2_C"/>
    <property type="match status" value="1"/>
</dbReference>
<evidence type="ECO:0000256" key="2">
    <source>
        <dbReference type="ARBA" id="ARBA00012552"/>
    </source>
</evidence>
<protein>
    <recommendedName>
        <fullName evidence="2">RNA helicase</fullName>
        <ecNumber evidence="2">3.6.4.13</ecNumber>
    </recommendedName>
</protein>
<comment type="similarity">
    <text evidence="1">Belongs to the DEAD box helicase family. DEAH subfamily.</text>
</comment>
<evidence type="ECO:0000256" key="7">
    <source>
        <dbReference type="ARBA" id="ARBA00047984"/>
    </source>
</evidence>
<sequence>MGSASKKARRKALAIEQRKAKRARTAKALESLKAYSLPTKALADFDRNLARQRKPRDGQPNALRQDAGEAAVSEKEEASAPTRRLEDVCDLDEVVVPSPGSGRRAEADSAASTGQGVQRGRRGRTGKDSRRASHATAGPRAPSIAERVAAVAPPPASEPPVPHEEEEEKLVEPEAPTPESELARRASTVKSGDFVVRVSRTEEIAKCRLQLPICAMEQEIMEAVNYNSVVLVCGETGSGKTTQIPQFLYEAGYGTTRTRGQVGVTQPRRIAASSTAERVAQELGSRLGDVVGYQVRHDRKLGSGTAVKFMTDGILMRELQEDALLRKYSVIVLDEVHERNLNTDVILGFLTRIIPLRTRLALDPKSGVEELKLLIMSATLSSKEFVENRRLFKDPPPVVSVPAKRYPVTVHFSRRTEMHSYLDAAYRKIAAIHRKLPNGGILAFVTGQREVMYLAKRLRRNLCKGEAAAPAESGRREREFDPFDGDAAEDFSSEESDSSDIEGDGGGEDGQSGGEESDSDLEELPGTLTGPGEAPREEEGGVKLDAVIVPLYAKLGHEAQTRAFSRPPPNCRQIVIATNVAETSITIPGIRYVVDTGRSKQKTVKSVDSGLSQFEVDWISKSSATQRAGRAGRTGPGHCYRLFSSAFYNDTFPQHSLPDISNTPLESVVLQLKSIGVDKSQGFPFPTQPNPQSLSRAERCLKLLGAVDAETGHITPLGGYLAKFPVNPRHARMIVASVAMCESRKLLSKCLRAAIAAAAILSFENPVAHQRSDADGGGLVAKAPTDGETESAVEEDDSLSKGSLMALSQRHGSDVFAIMAVLRAYEEEAEERPLGLRAFCQRRGLHSTVMRDIVQLKRQLAHICVARAAGGEEGGLREHSAMAEAVSAAGGAEGLLGPTPKPHSQVCASLRYAICVGWADRVARRLQHQKRYRTVFGNAAAASSARFRPEFVVYKDLVSTAKGKVRMETVTEVRPSWVTEVLRPVCAHSAALEDPPPSFDPKTDTPMCWVSPTIGDWVLPPCMVEAKDKDMRCRAFLSALLSGRAYPDRSKEFSRFFGKGVDYVVVASSNQPGVVLALQTLERYNVCTRKGLARACCLKKGFLLEELGRCARKGSREDFAAFWTAFAGRL</sequence>
<feature type="region of interest" description="Disordered" evidence="8">
    <location>
        <begin position="1"/>
        <end position="22"/>
    </location>
</feature>
<dbReference type="InterPro" id="IPR048333">
    <property type="entry name" value="HA2_WH"/>
</dbReference>
<dbReference type="SMART" id="SM00487">
    <property type="entry name" value="DEXDc"/>
    <property type="match status" value="1"/>
</dbReference>
<dbReference type="Pfam" id="PF00270">
    <property type="entry name" value="DEAD"/>
    <property type="match status" value="1"/>
</dbReference>
<gene>
    <name evidence="11" type="ORF">HKI87_05g35660</name>
</gene>
<dbReference type="EMBL" id="CP151505">
    <property type="protein sequence ID" value="WZN62030.1"/>
    <property type="molecule type" value="Genomic_DNA"/>
</dbReference>
<dbReference type="Gene3D" id="3.40.50.300">
    <property type="entry name" value="P-loop containing nucleotide triphosphate hydrolases"/>
    <property type="match status" value="2"/>
</dbReference>
<proteinExistence type="inferred from homology"/>
<keyword evidence="4" id="KW-0378">Hydrolase</keyword>
<dbReference type="InterPro" id="IPR007502">
    <property type="entry name" value="Helicase-assoc_dom"/>
</dbReference>
<dbReference type="Proteomes" id="UP001472866">
    <property type="component" value="Chromosome 05"/>
</dbReference>
<keyword evidence="12" id="KW-1185">Reference proteome</keyword>
<dbReference type="GO" id="GO:0000462">
    <property type="term" value="P:maturation of SSU-rRNA from tricistronic rRNA transcript (SSU-rRNA, 5.8S rRNA, LSU-rRNA)"/>
    <property type="evidence" value="ECO:0007669"/>
    <property type="project" value="TreeGrafter"/>
</dbReference>
<dbReference type="AlphaFoldDB" id="A0AAX4P8Z2"/>
<evidence type="ECO:0000256" key="8">
    <source>
        <dbReference type="SAM" id="MobiDB-lite"/>
    </source>
</evidence>
<dbReference type="FunFam" id="3.40.50.300:FF:000637">
    <property type="entry name" value="ATP-dependent RNA helicase DHX37/DHR1"/>
    <property type="match status" value="1"/>
</dbReference>
<evidence type="ECO:0000313" key="11">
    <source>
        <dbReference type="EMBL" id="WZN62030.1"/>
    </source>
</evidence>
<evidence type="ECO:0000256" key="1">
    <source>
        <dbReference type="ARBA" id="ARBA00008792"/>
    </source>
</evidence>
<dbReference type="CDD" id="cd18791">
    <property type="entry name" value="SF2_C_RHA"/>
    <property type="match status" value="1"/>
</dbReference>
<dbReference type="InterPro" id="IPR027417">
    <property type="entry name" value="P-loop_NTPase"/>
</dbReference>
<reference evidence="11 12" key="1">
    <citation type="submission" date="2024-03" db="EMBL/GenBank/DDBJ databases">
        <title>Complete genome sequence of the green alga Chloropicon roscoffensis RCC1871.</title>
        <authorList>
            <person name="Lemieux C."/>
            <person name="Pombert J.-F."/>
            <person name="Otis C."/>
            <person name="Turmel M."/>
        </authorList>
    </citation>
    <scope>NUCLEOTIDE SEQUENCE [LARGE SCALE GENOMIC DNA]</scope>
    <source>
        <strain evidence="11 12">RCC1871</strain>
    </source>
</reference>
<dbReference type="SMART" id="SM00847">
    <property type="entry name" value="HA2"/>
    <property type="match status" value="1"/>
</dbReference>
<dbReference type="Gene3D" id="1.20.120.1080">
    <property type="match status" value="1"/>
</dbReference>
<dbReference type="PROSITE" id="PS00690">
    <property type="entry name" value="DEAH_ATP_HELICASE"/>
    <property type="match status" value="1"/>
</dbReference>
<dbReference type="InterPro" id="IPR011545">
    <property type="entry name" value="DEAD/DEAH_box_helicase_dom"/>
</dbReference>
<name>A0AAX4P8Z2_9CHLO</name>
<keyword evidence="3" id="KW-0547">Nucleotide-binding</keyword>
<feature type="region of interest" description="Disordered" evidence="8">
    <location>
        <begin position="773"/>
        <end position="799"/>
    </location>
</feature>
<dbReference type="GO" id="GO:0016787">
    <property type="term" value="F:hydrolase activity"/>
    <property type="evidence" value="ECO:0007669"/>
    <property type="project" value="UniProtKB-KW"/>
</dbReference>
<dbReference type="InterPro" id="IPR001650">
    <property type="entry name" value="Helicase_C-like"/>
</dbReference>
<dbReference type="InterPro" id="IPR002464">
    <property type="entry name" value="DNA/RNA_helicase_DEAH_CS"/>
</dbReference>
<feature type="region of interest" description="Disordered" evidence="8">
    <location>
        <begin position="465"/>
        <end position="541"/>
    </location>
</feature>
<dbReference type="GO" id="GO:0003723">
    <property type="term" value="F:RNA binding"/>
    <property type="evidence" value="ECO:0007669"/>
    <property type="project" value="TreeGrafter"/>
</dbReference>
<feature type="compositionally biased region" description="Basic residues" evidence="8">
    <location>
        <begin position="1"/>
        <end position="12"/>
    </location>
</feature>
<dbReference type="PROSITE" id="PS51192">
    <property type="entry name" value="HELICASE_ATP_BIND_1"/>
    <property type="match status" value="1"/>
</dbReference>
<evidence type="ECO:0000256" key="3">
    <source>
        <dbReference type="ARBA" id="ARBA00022741"/>
    </source>
</evidence>
<evidence type="ECO:0000313" key="12">
    <source>
        <dbReference type="Proteomes" id="UP001472866"/>
    </source>
</evidence>
<dbReference type="PROSITE" id="PS51194">
    <property type="entry name" value="HELICASE_CTER"/>
    <property type="match status" value="1"/>
</dbReference>
<evidence type="ECO:0000256" key="6">
    <source>
        <dbReference type="ARBA" id="ARBA00022840"/>
    </source>
</evidence>
<feature type="domain" description="Helicase C-terminal" evidence="10">
    <location>
        <begin position="421"/>
        <end position="676"/>
    </location>
</feature>
<dbReference type="Pfam" id="PF07717">
    <property type="entry name" value="OB_NTP_bind"/>
    <property type="match status" value="1"/>
</dbReference>
<keyword evidence="6" id="KW-0067">ATP-binding</keyword>
<feature type="region of interest" description="Disordered" evidence="8">
    <location>
        <begin position="46"/>
        <end position="188"/>
    </location>
</feature>
<dbReference type="PANTHER" id="PTHR18934:SF99">
    <property type="entry name" value="ATP-DEPENDENT RNA HELICASE DHX37-RELATED"/>
    <property type="match status" value="1"/>
</dbReference>
<evidence type="ECO:0000259" key="9">
    <source>
        <dbReference type="PROSITE" id="PS51192"/>
    </source>
</evidence>
<dbReference type="GO" id="GO:0005524">
    <property type="term" value="F:ATP binding"/>
    <property type="evidence" value="ECO:0007669"/>
    <property type="project" value="UniProtKB-KW"/>
</dbReference>
<dbReference type="InterPro" id="IPR014001">
    <property type="entry name" value="Helicase_ATP-bd"/>
</dbReference>
<dbReference type="Pfam" id="PF04408">
    <property type="entry name" value="WHD_HA2"/>
    <property type="match status" value="1"/>
</dbReference>
<dbReference type="GO" id="GO:0005730">
    <property type="term" value="C:nucleolus"/>
    <property type="evidence" value="ECO:0007669"/>
    <property type="project" value="TreeGrafter"/>
</dbReference>
<evidence type="ECO:0000259" key="10">
    <source>
        <dbReference type="PROSITE" id="PS51194"/>
    </source>
</evidence>
<feature type="compositionally biased region" description="Basic and acidic residues" evidence="8">
    <location>
        <begin position="72"/>
        <end position="87"/>
    </location>
</feature>
<dbReference type="GO" id="GO:0003724">
    <property type="term" value="F:RNA helicase activity"/>
    <property type="evidence" value="ECO:0007669"/>
    <property type="project" value="UniProtKB-EC"/>
</dbReference>
<dbReference type="SUPFAM" id="SSF52540">
    <property type="entry name" value="P-loop containing nucleoside triphosphate hydrolases"/>
    <property type="match status" value="1"/>
</dbReference>
<dbReference type="PANTHER" id="PTHR18934">
    <property type="entry name" value="ATP-DEPENDENT RNA HELICASE"/>
    <property type="match status" value="1"/>
</dbReference>
<accession>A0AAX4P8Z2</accession>